<dbReference type="InterPro" id="IPR013762">
    <property type="entry name" value="Integrase-like_cat_sf"/>
</dbReference>
<dbReference type="GO" id="GO:0015074">
    <property type="term" value="P:DNA integration"/>
    <property type="evidence" value="ECO:0007669"/>
    <property type="project" value="InterPro"/>
</dbReference>
<feature type="domain" description="Tyr recombinase" evidence="4">
    <location>
        <begin position="150"/>
        <end position="329"/>
    </location>
</feature>
<evidence type="ECO:0000256" key="1">
    <source>
        <dbReference type="ARBA" id="ARBA00008857"/>
    </source>
</evidence>
<dbReference type="PANTHER" id="PTHR30349:SF41">
    <property type="entry name" value="INTEGRASE_RECOMBINASE PROTEIN MJ0367-RELATED"/>
    <property type="match status" value="1"/>
</dbReference>
<evidence type="ECO:0000256" key="3">
    <source>
        <dbReference type="ARBA" id="ARBA00023172"/>
    </source>
</evidence>
<dbReference type="Gene3D" id="1.10.443.10">
    <property type="entry name" value="Intergrase catalytic core"/>
    <property type="match status" value="1"/>
</dbReference>
<dbReference type="GO" id="GO:0006310">
    <property type="term" value="P:DNA recombination"/>
    <property type="evidence" value="ECO:0007669"/>
    <property type="project" value="UniProtKB-KW"/>
</dbReference>
<dbReference type="CDD" id="cd00397">
    <property type="entry name" value="DNA_BRE_C"/>
    <property type="match status" value="1"/>
</dbReference>
<dbReference type="Pfam" id="PF00589">
    <property type="entry name" value="Phage_integrase"/>
    <property type="match status" value="1"/>
</dbReference>
<dbReference type="Proteomes" id="UP000000496">
    <property type="component" value="Plasmid pSn"/>
</dbReference>
<dbReference type="eggNOG" id="COG0582">
    <property type="taxonomic scope" value="Bacteria"/>
</dbReference>
<evidence type="ECO:0000313" key="6">
    <source>
        <dbReference type="Proteomes" id="UP000000496"/>
    </source>
</evidence>
<dbReference type="KEGG" id="sng:SNE_B24070"/>
<keyword evidence="5" id="KW-0614">Plasmid</keyword>
<accession>F8L2S0</accession>
<dbReference type="InterPro" id="IPR002104">
    <property type="entry name" value="Integrase_catalytic"/>
</dbReference>
<dbReference type="InterPro" id="IPR011010">
    <property type="entry name" value="DNA_brk_join_enz"/>
</dbReference>
<dbReference type="PROSITE" id="PS51898">
    <property type="entry name" value="TYR_RECOMBINASE"/>
    <property type="match status" value="1"/>
</dbReference>
<keyword evidence="6" id="KW-1185">Reference proteome</keyword>
<proteinExistence type="inferred from homology"/>
<dbReference type="SUPFAM" id="SSF56349">
    <property type="entry name" value="DNA breaking-rejoining enzymes"/>
    <property type="match status" value="1"/>
</dbReference>
<comment type="similarity">
    <text evidence="1">Belongs to the 'phage' integrase family.</text>
</comment>
<keyword evidence="3" id="KW-0233">DNA recombination</keyword>
<reference evidence="5 6" key="2">
    <citation type="journal article" date="2011" name="Mol. Biol. Evol.">
        <title>Unity in variety--the pan-genome of the Chlamydiae.</title>
        <authorList>
            <person name="Collingro A."/>
            <person name="Tischler P."/>
            <person name="Weinmaier T."/>
            <person name="Penz T."/>
            <person name="Heinz E."/>
            <person name="Brunham R.C."/>
            <person name="Read T.D."/>
            <person name="Bavoil P.M."/>
            <person name="Sachse K."/>
            <person name="Kahane S."/>
            <person name="Friedman M.G."/>
            <person name="Rattei T."/>
            <person name="Myers G.S."/>
            <person name="Horn M."/>
        </authorList>
    </citation>
    <scope>NUCLEOTIDE SEQUENCE [LARGE SCALE GENOMIC DNA]</scope>
    <source>
        <strain evidence="6">ATCC VR-1471 / Z</strain>
        <plasmid evidence="5 6">pSn</plasmid>
    </source>
</reference>
<reference key="1">
    <citation type="journal article" date="2011" name="Mol. Biol. Evol.">
        <title>Unity in variety -- the pan-genome of the Chlamydiae.</title>
        <authorList>
            <person name="Collingro A."/>
            <person name="Tischler P."/>
            <person name="Weinmaier T."/>
            <person name="Penz T."/>
            <person name="Heinz E."/>
            <person name="Brunham R.C."/>
            <person name="Read T.D."/>
            <person name="Bavoil P.M."/>
            <person name="Sachse K."/>
            <person name="Kahane S."/>
            <person name="Friedman M.G."/>
            <person name="Rattei T."/>
            <person name="Myers G.S.A."/>
            <person name="Horn M."/>
        </authorList>
    </citation>
    <scope>NUCLEOTIDE SEQUENCE</scope>
    <source>
        <strain>Z</strain>
    </source>
</reference>
<protein>
    <submittedName>
        <fullName evidence="5">Chlamydia virulence plasmid protein pGP8-D</fullName>
    </submittedName>
</protein>
<evidence type="ECO:0000256" key="2">
    <source>
        <dbReference type="ARBA" id="ARBA00023125"/>
    </source>
</evidence>
<keyword evidence="2" id="KW-0238">DNA-binding</keyword>
<dbReference type="PANTHER" id="PTHR30349">
    <property type="entry name" value="PHAGE INTEGRASE-RELATED"/>
    <property type="match status" value="1"/>
</dbReference>
<dbReference type="EMBL" id="FR872581">
    <property type="protein sequence ID" value="CCB87766.1"/>
    <property type="molecule type" value="Genomic_DNA"/>
</dbReference>
<dbReference type="GO" id="GO:0003677">
    <property type="term" value="F:DNA binding"/>
    <property type="evidence" value="ECO:0007669"/>
    <property type="project" value="UniProtKB-KW"/>
</dbReference>
<name>F8L2S0_SIMNZ</name>
<organism evidence="5 6">
    <name type="scientific">Simkania negevensis (strain ATCC VR-1471 / DSM 27360 / Z)</name>
    <dbReference type="NCBI Taxonomy" id="331113"/>
    <lineage>
        <taxon>Bacteria</taxon>
        <taxon>Pseudomonadati</taxon>
        <taxon>Chlamydiota</taxon>
        <taxon>Chlamydiia</taxon>
        <taxon>Parachlamydiales</taxon>
        <taxon>Simkaniaceae</taxon>
        <taxon>Simkania</taxon>
    </lineage>
</organism>
<sequence>MTKTMSLTLKNTNSLECFDVTNYEEAKKSQSNWIWKQLELINIQEAVEVWLWTLSERTRSNYKSGLRRLAELGLFDSLMTLQTFALVNHEVIVDQIKSVSHWSECTRQARAAGYISFTGFLHRRSRGLIPKALANREGLGKTFFKVYDKVKTAAMSQSQWTGFLEALEEISPRECLIAKLMLQGGKRISEVLSLQIEQIRWDRRKIVFEQSKARGMKKTTVITFPQTVIDKLKQYVNERERRVFVTRTGKPVMVNRVAHMFKKAGKKSGVPFKITPHVLRASTVTYLKQQGFQDSDIMKVTGHASAVMVNAYDKTAQEYNATEKVQLVT</sequence>
<dbReference type="AlphaFoldDB" id="F8L2S0"/>
<evidence type="ECO:0000259" key="4">
    <source>
        <dbReference type="PROSITE" id="PS51898"/>
    </source>
</evidence>
<geneLocation type="plasmid" evidence="5 6">
    <name>pSn</name>
</geneLocation>
<gene>
    <name evidence="5" type="ordered locus">SNE_B24070</name>
</gene>
<evidence type="ECO:0000313" key="5">
    <source>
        <dbReference type="EMBL" id="CCB87766.1"/>
    </source>
</evidence>
<dbReference type="HOGENOM" id="CLU_078727_0_0_0"/>
<dbReference type="InterPro" id="IPR050090">
    <property type="entry name" value="Tyrosine_recombinase_XerCD"/>
</dbReference>